<dbReference type="PANTHER" id="PTHR35457">
    <property type="entry name" value="HEME A SYNTHASE"/>
    <property type="match status" value="1"/>
</dbReference>
<evidence type="ECO:0000313" key="13">
    <source>
        <dbReference type="EMBL" id="QEM13988.1"/>
    </source>
</evidence>
<feature type="transmembrane region" description="Helical" evidence="12">
    <location>
        <begin position="264"/>
        <end position="283"/>
    </location>
</feature>
<comment type="pathway">
    <text evidence="11">Porphyrin-containing compound metabolism.</text>
</comment>
<feature type="transmembrane region" description="Helical" evidence="12">
    <location>
        <begin position="12"/>
        <end position="30"/>
    </location>
</feature>
<feature type="transmembrane region" description="Helical" evidence="12">
    <location>
        <begin position="118"/>
        <end position="138"/>
    </location>
</feature>
<dbReference type="RefSeq" id="WP_112574711.1">
    <property type="nucleotide sequence ID" value="NZ_CP043450.1"/>
</dbReference>
<gene>
    <name evidence="13" type="ORF">DEO27_029550</name>
</gene>
<evidence type="ECO:0000256" key="11">
    <source>
        <dbReference type="ARBA" id="ARBA00023444"/>
    </source>
</evidence>
<keyword evidence="10" id="KW-1015">Disulfide bond</keyword>
<dbReference type="Proteomes" id="UP000251402">
    <property type="component" value="Chromosome"/>
</dbReference>
<keyword evidence="8" id="KW-0350">Heme biosynthesis</keyword>
<keyword evidence="14" id="KW-1185">Reference proteome</keyword>
<comment type="subcellular location">
    <subcellularLocation>
        <location evidence="1">Membrane</location>
        <topology evidence="1">Multi-pass membrane protein</topology>
    </subcellularLocation>
</comment>
<evidence type="ECO:0000256" key="5">
    <source>
        <dbReference type="ARBA" id="ARBA00022989"/>
    </source>
</evidence>
<proteinExistence type="predicted"/>
<feature type="transmembrane region" description="Helical" evidence="12">
    <location>
        <begin position="295"/>
        <end position="315"/>
    </location>
</feature>
<dbReference type="InterPro" id="IPR050450">
    <property type="entry name" value="COX15/CtaA_HemeA_synthase"/>
</dbReference>
<evidence type="ECO:0000256" key="1">
    <source>
        <dbReference type="ARBA" id="ARBA00004141"/>
    </source>
</evidence>
<evidence type="ECO:0000256" key="4">
    <source>
        <dbReference type="ARBA" id="ARBA00022723"/>
    </source>
</evidence>
<protein>
    <submittedName>
        <fullName evidence="13">Heme A synthase</fullName>
    </submittedName>
</protein>
<evidence type="ECO:0000256" key="10">
    <source>
        <dbReference type="ARBA" id="ARBA00023157"/>
    </source>
</evidence>
<dbReference type="GO" id="GO:0016020">
    <property type="term" value="C:membrane"/>
    <property type="evidence" value="ECO:0007669"/>
    <property type="project" value="UniProtKB-SubCell"/>
</dbReference>
<sequence>MSTAAKNRFQKINITTIVLLFVLILAGGVVRSSGSGMGCPDWPKCFGRYIPPTDISDLPKDYKQKYVAKRLEKNQRFAKTLDVFGYSDLAKRIREDRSILVPEDFNAGKTWTEYINRLVGALSGFFLLLSVVFSFSYWKTDKRIAILSIFNLVLVGFQAWLGSIVVSTNLVAWIVTVHMLLALAILAICIYTYHVAKISGKKTAGSTPLIYIITLTAVFVSILQIAFGTEVREKIDAVANHFQGGYRKDWITNAGEIFQHHRDIAILVLVLNVALFVLIRKGFNRHSIQQQLMSFTFLMITLQIVTGILLSYLALPPVAQAAHIVLASLIFGAQFYLLLNLFQGVKGREVSR</sequence>
<evidence type="ECO:0000256" key="7">
    <source>
        <dbReference type="ARBA" id="ARBA00023004"/>
    </source>
</evidence>
<evidence type="ECO:0000256" key="9">
    <source>
        <dbReference type="ARBA" id="ARBA00023136"/>
    </source>
</evidence>
<dbReference type="OrthoDB" id="1447144at2"/>
<keyword evidence="2" id="KW-1003">Cell membrane</keyword>
<keyword evidence="9 12" id="KW-0472">Membrane</keyword>
<keyword evidence="6" id="KW-0560">Oxidoreductase</keyword>
<evidence type="ECO:0000313" key="14">
    <source>
        <dbReference type="Proteomes" id="UP000251402"/>
    </source>
</evidence>
<evidence type="ECO:0000256" key="12">
    <source>
        <dbReference type="SAM" id="Phobius"/>
    </source>
</evidence>
<organism evidence="13 14">
    <name type="scientific">Mucilaginibacter rubeus</name>
    <dbReference type="NCBI Taxonomy" id="2027860"/>
    <lineage>
        <taxon>Bacteria</taxon>
        <taxon>Pseudomonadati</taxon>
        <taxon>Bacteroidota</taxon>
        <taxon>Sphingobacteriia</taxon>
        <taxon>Sphingobacteriales</taxon>
        <taxon>Sphingobacteriaceae</taxon>
        <taxon>Mucilaginibacter</taxon>
    </lineage>
</organism>
<feature type="transmembrane region" description="Helical" evidence="12">
    <location>
        <begin position="208"/>
        <end position="227"/>
    </location>
</feature>
<accession>A0A5C1I8S2</accession>
<dbReference type="InterPro" id="IPR003780">
    <property type="entry name" value="COX15/CtaA_fam"/>
</dbReference>
<dbReference type="GO" id="GO:0046872">
    <property type="term" value="F:metal ion binding"/>
    <property type="evidence" value="ECO:0007669"/>
    <property type="project" value="UniProtKB-KW"/>
</dbReference>
<keyword evidence="3 12" id="KW-0812">Transmembrane</keyword>
<evidence type="ECO:0000256" key="8">
    <source>
        <dbReference type="ARBA" id="ARBA00023133"/>
    </source>
</evidence>
<feature type="transmembrane region" description="Helical" evidence="12">
    <location>
        <begin position="172"/>
        <end position="196"/>
    </location>
</feature>
<dbReference type="GO" id="GO:0016491">
    <property type="term" value="F:oxidoreductase activity"/>
    <property type="evidence" value="ECO:0007669"/>
    <property type="project" value="UniProtKB-KW"/>
</dbReference>
<feature type="transmembrane region" description="Helical" evidence="12">
    <location>
        <begin position="145"/>
        <end position="166"/>
    </location>
</feature>
<name>A0A5C1I8S2_9SPHI</name>
<keyword evidence="7" id="KW-0408">Iron</keyword>
<dbReference type="KEGG" id="mrub:DEO27_029550"/>
<dbReference type="GO" id="GO:0006784">
    <property type="term" value="P:heme A biosynthetic process"/>
    <property type="evidence" value="ECO:0007669"/>
    <property type="project" value="InterPro"/>
</dbReference>
<dbReference type="EMBL" id="CP043450">
    <property type="protein sequence ID" value="QEM13988.1"/>
    <property type="molecule type" value="Genomic_DNA"/>
</dbReference>
<evidence type="ECO:0000256" key="6">
    <source>
        <dbReference type="ARBA" id="ARBA00023002"/>
    </source>
</evidence>
<dbReference type="PANTHER" id="PTHR35457:SF1">
    <property type="entry name" value="HEME A SYNTHASE"/>
    <property type="match status" value="1"/>
</dbReference>
<dbReference type="Pfam" id="PF02628">
    <property type="entry name" value="COX15-CtaA"/>
    <property type="match status" value="1"/>
</dbReference>
<reference evidence="13" key="1">
    <citation type="submission" date="2019-08" db="EMBL/GenBank/DDBJ databases">
        <title>Comparative genome analysis confer to the adaptation heavy metal polluted environment.</title>
        <authorList>
            <person name="Li Y."/>
        </authorList>
    </citation>
    <scope>NUCLEOTIDE SEQUENCE [LARGE SCALE GENOMIC DNA]</scope>
    <source>
        <strain evidence="13">P1</strain>
    </source>
</reference>
<feature type="transmembrane region" description="Helical" evidence="12">
    <location>
        <begin position="321"/>
        <end position="342"/>
    </location>
</feature>
<evidence type="ECO:0000256" key="3">
    <source>
        <dbReference type="ARBA" id="ARBA00022692"/>
    </source>
</evidence>
<dbReference type="AlphaFoldDB" id="A0A5C1I8S2"/>
<evidence type="ECO:0000256" key="2">
    <source>
        <dbReference type="ARBA" id="ARBA00022475"/>
    </source>
</evidence>
<keyword evidence="5 12" id="KW-1133">Transmembrane helix</keyword>
<keyword evidence="4" id="KW-0479">Metal-binding</keyword>